<gene>
    <name evidence="4" type="ORF">ESZ00_18095</name>
</gene>
<evidence type="ECO:0000313" key="4">
    <source>
        <dbReference type="EMBL" id="RXS93274.1"/>
    </source>
</evidence>
<dbReference type="SUPFAM" id="SSF55073">
    <property type="entry name" value="Nucleotide cyclase"/>
    <property type="match status" value="1"/>
</dbReference>
<dbReference type="InterPro" id="IPR000160">
    <property type="entry name" value="GGDEF_dom"/>
</dbReference>
<dbReference type="SMART" id="SM00065">
    <property type="entry name" value="GAF"/>
    <property type="match status" value="1"/>
</dbReference>
<accession>A0A4Q1S8E6</accession>
<dbReference type="GO" id="GO:0005886">
    <property type="term" value="C:plasma membrane"/>
    <property type="evidence" value="ECO:0007669"/>
    <property type="project" value="TreeGrafter"/>
</dbReference>
<protein>
    <recommendedName>
        <fullName evidence="1">diguanylate cyclase</fullName>
        <ecNumber evidence="1">2.7.7.65</ecNumber>
    </recommendedName>
</protein>
<dbReference type="SMART" id="SM00267">
    <property type="entry name" value="GGDEF"/>
    <property type="match status" value="1"/>
</dbReference>
<evidence type="ECO:0000256" key="1">
    <source>
        <dbReference type="ARBA" id="ARBA00012528"/>
    </source>
</evidence>
<evidence type="ECO:0000313" key="5">
    <source>
        <dbReference type="Proteomes" id="UP000290253"/>
    </source>
</evidence>
<dbReference type="EC" id="2.7.7.65" evidence="1"/>
<dbReference type="GO" id="GO:0043709">
    <property type="term" value="P:cell adhesion involved in single-species biofilm formation"/>
    <property type="evidence" value="ECO:0007669"/>
    <property type="project" value="TreeGrafter"/>
</dbReference>
<evidence type="ECO:0000259" key="3">
    <source>
        <dbReference type="PROSITE" id="PS50887"/>
    </source>
</evidence>
<dbReference type="PANTHER" id="PTHR45138:SF9">
    <property type="entry name" value="DIGUANYLATE CYCLASE DGCM-RELATED"/>
    <property type="match status" value="1"/>
</dbReference>
<dbReference type="InterPro" id="IPR043128">
    <property type="entry name" value="Rev_trsase/Diguanyl_cyclase"/>
</dbReference>
<dbReference type="NCBIfam" id="TIGR00254">
    <property type="entry name" value="GGDEF"/>
    <property type="match status" value="1"/>
</dbReference>
<dbReference type="CDD" id="cd01949">
    <property type="entry name" value="GGDEF"/>
    <property type="match status" value="1"/>
</dbReference>
<dbReference type="Pfam" id="PF01590">
    <property type="entry name" value="GAF"/>
    <property type="match status" value="1"/>
</dbReference>
<evidence type="ECO:0000256" key="2">
    <source>
        <dbReference type="ARBA" id="ARBA00034247"/>
    </source>
</evidence>
<dbReference type="GO" id="GO:1902201">
    <property type="term" value="P:negative regulation of bacterial-type flagellum-dependent cell motility"/>
    <property type="evidence" value="ECO:0007669"/>
    <property type="project" value="TreeGrafter"/>
</dbReference>
<dbReference type="SUPFAM" id="SSF55781">
    <property type="entry name" value="GAF domain-like"/>
    <property type="match status" value="1"/>
</dbReference>
<dbReference type="Gene3D" id="3.30.450.40">
    <property type="match status" value="1"/>
</dbReference>
<name>A0A4Q1S8E6_9BACT</name>
<sequence length="406" mass="44674">MRPPPARCRPDRRTCAWKDILSAGWSLAGGQRCLWFLLFCDMRVLLSSGCPSDGQRRNMPAAPVSPYEARRMAAVHRVRLLGTPAEERFDKITRLARRMFDVPMACLDIVGEKLAWLKSVQGFDGLEGLRKDSYCHHTVLDDGVCLVQDARTDARVFDSILADFWVFYAGVPLHFDGERIGVLCIGDSSPREFGADQLSALFDLAELAERELEIAALSESQLALAASNEELEMKARIDVLTHVWNRGAILELMAAERARAEAAAATSVLMIDIDHFKKINDTFGHPAGDEVLRVVASRLRASIRVRDAVGRYGGEEFMVVLPEADIEVAVQVAERICQAIAVAPVPFEQHFIPVTCSVGCAASSATSLDDVDTLLGHADRALYQAKTSGRNRVEVHEDAQRTSPGT</sequence>
<dbReference type="AlphaFoldDB" id="A0A4Q1S8E6"/>
<dbReference type="Proteomes" id="UP000290253">
    <property type="component" value="Unassembled WGS sequence"/>
</dbReference>
<dbReference type="InterPro" id="IPR029016">
    <property type="entry name" value="GAF-like_dom_sf"/>
</dbReference>
<dbReference type="Pfam" id="PF00990">
    <property type="entry name" value="GGDEF"/>
    <property type="match status" value="1"/>
</dbReference>
<dbReference type="PANTHER" id="PTHR45138">
    <property type="entry name" value="REGULATORY COMPONENTS OF SENSORY TRANSDUCTION SYSTEM"/>
    <property type="match status" value="1"/>
</dbReference>
<feature type="domain" description="GGDEF" evidence="3">
    <location>
        <begin position="264"/>
        <end position="398"/>
    </location>
</feature>
<dbReference type="RefSeq" id="WP_129209816.1">
    <property type="nucleotide sequence ID" value="NZ_BMGU01000002.1"/>
</dbReference>
<organism evidence="4 5">
    <name type="scientific">Silvibacterium dinghuense</name>
    <dbReference type="NCBI Taxonomy" id="1560006"/>
    <lineage>
        <taxon>Bacteria</taxon>
        <taxon>Pseudomonadati</taxon>
        <taxon>Acidobacteriota</taxon>
        <taxon>Terriglobia</taxon>
        <taxon>Terriglobales</taxon>
        <taxon>Acidobacteriaceae</taxon>
        <taxon>Silvibacterium</taxon>
    </lineage>
</organism>
<keyword evidence="5" id="KW-1185">Reference proteome</keyword>
<proteinExistence type="predicted"/>
<dbReference type="GO" id="GO:0052621">
    <property type="term" value="F:diguanylate cyclase activity"/>
    <property type="evidence" value="ECO:0007669"/>
    <property type="project" value="UniProtKB-EC"/>
</dbReference>
<dbReference type="InterPro" id="IPR029787">
    <property type="entry name" value="Nucleotide_cyclase"/>
</dbReference>
<comment type="catalytic activity">
    <reaction evidence="2">
        <text>2 GTP = 3',3'-c-di-GMP + 2 diphosphate</text>
        <dbReference type="Rhea" id="RHEA:24898"/>
        <dbReference type="ChEBI" id="CHEBI:33019"/>
        <dbReference type="ChEBI" id="CHEBI:37565"/>
        <dbReference type="ChEBI" id="CHEBI:58805"/>
        <dbReference type="EC" id="2.7.7.65"/>
    </reaction>
</comment>
<reference evidence="4 5" key="1">
    <citation type="journal article" date="2016" name="Int. J. Syst. Evol. Microbiol.">
        <title>Acidipila dinghuensis sp. nov., an acidobacterium isolated from forest soil.</title>
        <authorList>
            <person name="Jiang Y.W."/>
            <person name="Wang J."/>
            <person name="Chen M.H."/>
            <person name="Lv Y.Y."/>
            <person name="Qiu L.H."/>
        </authorList>
    </citation>
    <scope>NUCLEOTIDE SEQUENCE [LARGE SCALE GENOMIC DNA]</scope>
    <source>
        <strain evidence="4 5">DHOF10</strain>
    </source>
</reference>
<dbReference type="Gene3D" id="3.30.70.270">
    <property type="match status" value="1"/>
</dbReference>
<dbReference type="InterPro" id="IPR003018">
    <property type="entry name" value="GAF"/>
</dbReference>
<dbReference type="EMBL" id="SDMK01000005">
    <property type="protein sequence ID" value="RXS93274.1"/>
    <property type="molecule type" value="Genomic_DNA"/>
</dbReference>
<comment type="caution">
    <text evidence="4">The sequence shown here is derived from an EMBL/GenBank/DDBJ whole genome shotgun (WGS) entry which is preliminary data.</text>
</comment>
<dbReference type="PROSITE" id="PS50887">
    <property type="entry name" value="GGDEF"/>
    <property type="match status" value="1"/>
</dbReference>
<dbReference type="OrthoDB" id="9759607at2"/>
<dbReference type="FunFam" id="3.30.70.270:FF:000001">
    <property type="entry name" value="Diguanylate cyclase domain protein"/>
    <property type="match status" value="1"/>
</dbReference>
<dbReference type="InterPro" id="IPR050469">
    <property type="entry name" value="Diguanylate_Cyclase"/>
</dbReference>